<gene>
    <name evidence="8" type="ORF">ENR47_12090</name>
</gene>
<evidence type="ECO:0000256" key="2">
    <source>
        <dbReference type="ARBA" id="ARBA00006143"/>
    </source>
</evidence>
<feature type="domain" description="Cytochrome C biogenesis protein transmembrane" evidence="7">
    <location>
        <begin position="63"/>
        <end position="249"/>
    </location>
</feature>
<keyword evidence="3 6" id="KW-0812">Transmembrane</keyword>
<evidence type="ECO:0000256" key="6">
    <source>
        <dbReference type="SAM" id="Phobius"/>
    </source>
</evidence>
<name>A0A832H9V9_9CYAN</name>
<feature type="transmembrane region" description="Helical" evidence="6">
    <location>
        <begin position="195"/>
        <end position="219"/>
    </location>
</feature>
<feature type="transmembrane region" description="Helical" evidence="6">
    <location>
        <begin position="107"/>
        <end position="131"/>
    </location>
</feature>
<dbReference type="AlphaFoldDB" id="A0A832H9V9"/>
<feature type="transmembrane region" description="Helical" evidence="6">
    <location>
        <begin position="231"/>
        <end position="252"/>
    </location>
</feature>
<feature type="transmembrane region" description="Helical" evidence="6">
    <location>
        <begin position="264"/>
        <end position="289"/>
    </location>
</feature>
<protein>
    <submittedName>
        <fullName evidence="8">Cytochrome c biogenesis protein CcdA</fullName>
    </submittedName>
</protein>
<dbReference type="EMBL" id="DSRD01000751">
    <property type="protein sequence ID" value="HGW95005.1"/>
    <property type="molecule type" value="Genomic_DNA"/>
</dbReference>
<dbReference type="GO" id="GO:0016020">
    <property type="term" value="C:membrane"/>
    <property type="evidence" value="ECO:0007669"/>
    <property type="project" value="UniProtKB-SubCell"/>
</dbReference>
<comment type="caution">
    <text evidence="8">The sequence shown here is derived from an EMBL/GenBank/DDBJ whole genome shotgun (WGS) entry which is preliminary data.</text>
</comment>
<organism evidence="8">
    <name type="scientific">Oscillatoriales cyanobacterium SpSt-402</name>
    <dbReference type="NCBI Taxonomy" id="2282168"/>
    <lineage>
        <taxon>Bacteria</taxon>
        <taxon>Bacillati</taxon>
        <taxon>Cyanobacteriota</taxon>
        <taxon>Cyanophyceae</taxon>
        <taxon>Oscillatoriophycideae</taxon>
        <taxon>Oscillatoriales</taxon>
    </lineage>
</organism>
<reference evidence="8" key="1">
    <citation type="journal article" date="2020" name="mSystems">
        <title>Genome- and Community-Level Interaction Insights into Carbon Utilization and Element Cycling Functions of Hydrothermarchaeota in Hydrothermal Sediment.</title>
        <authorList>
            <person name="Zhou Z."/>
            <person name="Liu Y."/>
            <person name="Xu W."/>
            <person name="Pan J."/>
            <person name="Luo Z.H."/>
            <person name="Li M."/>
        </authorList>
    </citation>
    <scope>NUCLEOTIDE SEQUENCE [LARGE SCALE GENOMIC DNA]</scope>
    <source>
        <strain evidence="8">SpSt-402</strain>
    </source>
</reference>
<evidence type="ECO:0000256" key="5">
    <source>
        <dbReference type="ARBA" id="ARBA00023136"/>
    </source>
</evidence>
<keyword evidence="5 6" id="KW-0472">Membrane</keyword>
<keyword evidence="4 6" id="KW-1133">Transmembrane helix</keyword>
<feature type="transmembrane region" description="Helical" evidence="6">
    <location>
        <begin position="137"/>
        <end position="159"/>
    </location>
</feature>
<evidence type="ECO:0000256" key="4">
    <source>
        <dbReference type="ARBA" id="ARBA00022989"/>
    </source>
</evidence>
<comment type="similarity">
    <text evidence="2">Belongs to the DsbD family.</text>
</comment>
<comment type="subcellular location">
    <subcellularLocation>
        <location evidence="1">Membrane</location>
        <topology evidence="1">Multi-pass membrane protein</topology>
    </subcellularLocation>
</comment>
<dbReference type="Pfam" id="PF02683">
    <property type="entry name" value="DsbD_TM"/>
    <property type="match status" value="1"/>
</dbReference>
<feature type="transmembrane region" description="Helical" evidence="6">
    <location>
        <begin position="61"/>
        <end position="86"/>
    </location>
</feature>
<proteinExistence type="inferred from homology"/>
<dbReference type="InterPro" id="IPR051790">
    <property type="entry name" value="Cytochrome_c-biogenesis_DsbD"/>
</dbReference>
<evidence type="ECO:0000313" key="8">
    <source>
        <dbReference type="EMBL" id="HGW95005.1"/>
    </source>
</evidence>
<evidence type="ECO:0000259" key="7">
    <source>
        <dbReference type="Pfam" id="PF02683"/>
    </source>
</evidence>
<dbReference type="PANTHER" id="PTHR31272:SF6">
    <property type="entry name" value="CYTOCHROME C-TYPE BIOGENESIS CCDA-LIKE CHLOROPLASTIC PROTEIN"/>
    <property type="match status" value="1"/>
</dbReference>
<sequence>MTRLPRKLLWLVGLFLGAALLMWGVEQFLRSEIYRSIEELAFFIGETYDRWFTQQPTSNPLLLISLAFLGGLVASISPCILSLLPVNLSYIGTREIHSRRDAFVKAVSFVCGVVTLLSILGLFSSFAGFVFVQFRGYFHLAVGIVIVLMGLTLAGFINIPLPQNRWIHPPSTSTATSKFQWKNTLRTQCIGPYSVGLTFALVSSPCTSPVMVSVLTAAAATGSQLQSTLTMVSYALGYTAIIFLASLFTGLAKQTRSLLTHSETIVRAASVVLLLTGTFYLINGAHWIFSTLR</sequence>
<dbReference type="PANTHER" id="PTHR31272">
    <property type="entry name" value="CYTOCHROME C-TYPE BIOGENESIS PROTEIN HI_1454-RELATED"/>
    <property type="match status" value="1"/>
</dbReference>
<evidence type="ECO:0000256" key="1">
    <source>
        <dbReference type="ARBA" id="ARBA00004141"/>
    </source>
</evidence>
<evidence type="ECO:0000256" key="3">
    <source>
        <dbReference type="ARBA" id="ARBA00022692"/>
    </source>
</evidence>
<dbReference type="GO" id="GO:0017004">
    <property type="term" value="P:cytochrome complex assembly"/>
    <property type="evidence" value="ECO:0007669"/>
    <property type="project" value="InterPro"/>
</dbReference>
<accession>A0A832H9V9</accession>
<dbReference type="InterPro" id="IPR003834">
    <property type="entry name" value="Cyt_c_assmbl_TM_dom"/>
</dbReference>